<keyword evidence="3" id="KW-1185">Reference proteome</keyword>
<comment type="caution">
    <text evidence="2">The sequence shown here is derived from an EMBL/GenBank/DDBJ whole genome shotgun (WGS) entry which is preliminary data.</text>
</comment>
<sequence length="73" mass="8209">MYVLVLFLMISPVSSKMKLSTRVCSLTTHQPPAKKHNSQKKSSDLFLVSITRDIQTEVPPSLSISGECYLYPH</sequence>
<evidence type="ECO:0000256" key="1">
    <source>
        <dbReference type="SAM" id="SignalP"/>
    </source>
</evidence>
<dbReference type="EMBL" id="MU864972">
    <property type="protein sequence ID" value="KAK4462459.1"/>
    <property type="molecule type" value="Genomic_DNA"/>
</dbReference>
<name>A0AAV9HRL2_9PEZI</name>
<feature type="chain" id="PRO_5043653608" description="Secreted protein" evidence="1">
    <location>
        <begin position="16"/>
        <end position="73"/>
    </location>
</feature>
<dbReference type="Proteomes" id="UP001321749">
    <property type="component" value="Unassembled WGS sequence"/>
</dbReference>
<gene>
    <name evidence="2" type="ORF">QBC42DRAFT_267868</name>
</gene>
<reference evidence="2" key="1">
    <citation type="journal article" date="2023" name="Mol. Phylogenet. Evol.">
        <title>Genome-scale phylogeny and comparative genomics of the fungal order Sordariales.</title>
        <authorList>
            <person name="Hensen N."/>
            <person name="Bonometti L."/>
            <person name="Westerberg I."/>
            <person name="Brannstrom I.O."/>
            <person name="Guillou S."/>
            <person name="Cros-Aarteil S."/>
            <person name="Calhoun S."/>
            <person name="Haridas S."/>
            <person name="Kuo A."/>
            <person name="Mondo S."/>
            <person name="Pangilinan J."/>
            <person name="Riley R."/>
            <person name="LaButti K."/>
            <person name="Andreopoulos B."/>
            <person name="Lipzen A."/>
            <person name="Chen C."/>
            <person name="Yan M."/>
            <person name="Daum C."/>
            <person name="Ng V."/>
            <person name="Clum A."/>
            <person name="Steindorff A."/>
            <person name="Ohm R.A."/>
            <person name="Martin F."/>
            <person name="Silar P."/>
            <person name="Natvig D.O."/>
            <person name="Lalanne C."/>
            <person name="Gautier V."/>
            <person name="Ament-Velasquez S.L."/>
            <person name="Kruys A."/>
            <person name="Hutchinson M.I."/>
            <person name="Powell A.J."/>
            <person name="Barry K."/>
            <person name="Miller A.N."/>
            <person name="Grigoriev I.V."/>
            <person name="Debuchy R."/>
            <person name="Gladieux P."/>
            <person name="Hiltunen Thoren M."/>
            <person name="Johannesson H."/>
        </authorList>
    </citation>
    <scope>NUCLEOTIDE SEQUENCE</scope>
    <source>
        <strain evidence="2">PSN324</strain>
    </source>
</reference>
<evidence type="ECO:0000313" key="2">
    <source>
        <dbReference type="EMBL" id="KAK4462459.1"/>
    </source>
</evidence>
<proteinExistence type="predicted"/>
<dbReference type="AlphaFoldDB" id="A0AAV9HRL2"/>
<reference evidence="2" key="2">
    <citation type="submission" date="2023-06" db="EMBL/GenBank/DDBJ databases">
        <authorList>
            <consortium name="Lawrence Berkeley National Laboratory"/>
            <person name="Mondo S.J."/>
            <person name="Hensen N."/>
            <person name="Bonometti L."/>
            <person name="Westerberg I."/>
            <person name="Brannstrom I.O."/>
            <person name="Guillou S."/>
            <person name="Cros-Aarteil S."/>
            <person name="Calhoun S."/>
            <person name="Haridas S."/>
            <person name="Kuo A."/>
            <person name="Pangilinan J."/>
            <person name="Riley R."/>
            <person name="Labutti K."/>
            <person name="Andreopoulos B."/>
            <person name="Lipzen A."/>
            <person name="Chen C."/>
            <person name="Yanf M."/>
            <person name="Daum C."/>
            <person name="Ng V."/>
            <person name="Clum A."/>
            <person name="Steindorff A."/>
            <person name="Ohm R."/>
            <person name="Martin F."/>
            <person name="Silar P."/>
            <person name="Natvig D."/>
            <person name="Lalanne C."/>
            <person name="Gautier V."/>
            <person name="Ament-Velasquez S.L."/>
            <person name="Kruys A."/>
            <person name="Hutchinson M.I."/>
            <person name="Powell A.J."/>
            <person name="Barry K."/>
            <person name="Miller A.N."/>
            <person name="Grigoriev I.V."/>
            <person name="Debuchy R."/>
            <person name="Gladieux P."/>
            <person name="Thoren M.H."/>
            <person name="Johannesson H."/>
        </authorList>
    </citation>
    <scope>NUCLEOTIDE SEQUENCE</scope>
    <source>
        <strain evidence="2">PSN324</strain>
    </source>
</reference>
<accession>A0AAV9HRL2</accession>
<feature type="signal peptide" evidence="1">
    <location>
        <begin position="1"/>
        <end position="15"/>
    </location>
</feature>
<organism evidence="2 3">
    <name type="scientific">Cladorrhinum samala</name>
    <dbReference type="NCBI Taxonomy" id="585594"/>
    <lineage>
        <taxon>Eukaryota</taxon>
        <taxon>Fungi</taxon>
        <taxon>Dikarya</taxon>
        <taxon>Ascomycota</taxon>
        <taxon>Pezizomycotina</taxon>
        <taxon>Sordariomycetes</taxon>
        <taxon>Sordariomycetidae</taxon>
        <taxon>Sordariales</taxon>
        <taxon>Podosporaceae</taxon>
        <taxon>Cladorrhinum</taxon>
    </lineage>
</organism>
<evidence type="ECO:0008006" key="4">
    <source>
        <dbReference type="Google" id="ProtNLM"/>
    </source>
</evidence>
<keyword evidence="1" id="KW-0732">Signal</keyword>
<evidence type="ECO:0000313" key="3">
    <source>
        <dbReference type="Proteomes" id="UP001321749"/>
    </source>
</evidence>
<protein>
    <recommendedName>
        <fullName evidence="4">Secreted protein</fullName>
    </recommendedName>
</protein>